<dbReference type="SUPFAM" id="SSF161098">
    <property type="entry name" value="MetI-like"/>
    <property type="match status" value="1"/>
</dbReference>
<comment type="similarity">
    <text evidence="7">Belongs to the binding-protein-dependent transport system permease family.</text>
</comment>
<evidence type="ECO:0000256" key="5">
    <source>
        <dbReference type="ARBA" id="ARBA00022989"/>
    </source>
</evidence>
<dbReference type="Gene3D" id="1.10.3720.10">
    <property type="entry name" value="MetI-like"/>
    <property type="match status" value="1"/>
</dbReference>
<dbReference type="OrthoDB" id="9805974at2"/>
<evidence type="ECO:0000256" key="4">
    <source>
        <dbReference type="ARBA" id="ARBA00022692"/>
    </source>
</evidence>
<keyword evidence="3" id="KW-1003">Cell membrane</keyword>
<organism evidence="9 10">
    <name type="scientific">Epidermidibacterium keratini</name>
    <dbReference type="NCBI Taxonomy" id="1891644"/>
    <lineage>
        <taxon>Bacteria</taxon>
        <taxon>Bacillati</taxon>
        <taxon>Actinomycetota</taxon>
        <taxon>Actinomycetes</taxon>
        <taxon>Sporichthyales</taxon>
        <taxon>Sporichthyaceae</taxon>
        <taxon>Epidermidibacterium</taxon>
    </lineage>
</organism>
<feature type="transmembrane region" description="Helical" evidence="7">
    <location>
        <begin position="164"/>
        <end position="191"/>
    </location>
</feature>
<dbReference type="GO" id="GO:0005886">
    <property type="term" value="C:plasma membrane"/>
    <property type="evidence" value="ECO:0007669"/>
    <property type="project" value="UniProtKB-SubCell"/>
</dbReference>
<keyword evidence="4 7" id="KW-0812">Transmembrane</keyword>
<keyword evidence="5 7" id="KW-1133">Transmembrane helix</keyword>
<dbReference type="Pfam" id="PF00528">
    <property type="entry name" value="BPD_transp_1"/>
    <property type="match status" value="1"/>
</dbReference>
<feature type="transmembrane region" description="Helical" evidence="7">
    <location>
        <begin position="24"/>
        <end position="43"/>
    </location>
</feature>
<dbReference type="FunCoup" id="A0A7M3T522">
    <property type="interactions" value="36"/>
</dbReference>
<feature type="transmembrane region" description="Helical" evidence="7">
    <location>
        <begin position="212"/>
        <end position="235"/>
    </location>
</feature>
<comment type="subcellular location">
    <subcellularLocation>
        <location evidence="1 7">Cell membrane</location>
        <topology evidence="1 7">Multi-pass membrane protein</topology>
    </subcellularLocation>
</comment>
<dbReference type="InterPro" id="IPR051393">
    <property type="entry name" value="ABC_transporter_permease"/>
</dbReference>
<feature type="transmembrane region" description="Helical" evidence="7">
    <location>
        <begin position="123"/>
        <end position="144"/>
    </location>
</feature>
<keyword evidence="2 7" id="KW-0813">Transport</keyword>
<proteinExistence type="inferred from homology"/>
<feature type="domain" description="ABC transmembrane type-1" evidence="8">
    <location>
        <begin position="85"/>
        <end position="294"/>
    </location>
</feature>
<keyword evidence="6 7" id="KW-0472">Membrane</keyword>
<evidence type="ECO:0000259" key="8">
    <source>
        <dbReference type="PROSITE" id="PS50928"/>
    </source>
</evidence>
<accession>A0A7M3T522</accession>
<evidence type="ECO:0000256" key="2">
    <source>
        <dbReference type="ARBA" id="ARBA00022448"/>
    </source>
</evidence>
<dbReference type="Proteomes" id="UP000463857">
    <property type="component" value="Chromosome"/>
</dbReference>
<keyword evidence="10" id="KW-1185">Reference proteome</keyword>
<dbReference type="InterPro" id="IPR035906">
    <property type="entry name" value="MetI-like_sf"/>
</dbReference>
<protein>
    <submittedName>
        <fullName evidence="9">ABC transporter permease subunit</fullName>
    </submittedName>
</protein>
<dbReference type="GO" id="GO:0055085">
    <property type="term" value="P:transmembrane transport"/>
    <property type="evidence" value="ECO:0007669"/>
    <property type="project" value="InterPro"/>
</dbReference>
<evidence type="ECO:0000256" key="6">
    <source>
        <dbReference type="ARBA" id="ARBA00023136"/>
    </source>
</evidence>
<evidence type="ECO:0000313" key="9">
    <source>
        <dbReference type="EMBL" id="QHB98879.1"/>
    </source>
</evidence>
<evidence type="ECO:0000256" key="3">
    <source>
        <dbReference type="ARBA" id="ARBA00022475"/>
    </source>
</evidence>
<dbReference type="InterPro" id="IPR000515">
    <property type="entry name" value="MetI-like"/>
</dbReference>
<dbReference type="EMBL" id="CP047156">
    <property type="protein sequence ID" value="QHB98879.1"/>
    <property type="molecule type" value="Genomic_DNA"/>
</dbReference>
<dbReference type="PANTHER" id="PTHR30193:SF37">
    <property type="entry name" value="INNER MEMBRANE ABC TRANSPORTER PERMEASE PROTEIN YCJO"/>
    <property type="match status" value="1"/>
</dbReference>
<feature type="transmembrane region" description="Helical" evidence="7">
    <location>
        <begin position="273"/>
        <end position="297"/>
    </location>
</feature>
<sequence>MLVEVAPVHVTASAPPRRRRPPRLWPLACLLPAIALLIIWIYLPLAQAVELSTLRWNLLPTSQPQQVGLDNYARMLQSPATGAAALRTLGVVLGLCLFTVVLPVIACFALQHVGERAGRMLRAVFFLPYIMAPVAVAAIWQWLLDPRGPVNQLLGTGRNWVHEAGTALASLVLATGWHVLGFATVIVWAALTQISGSFQGAAAIDGATTSQARRWIIVPLLAPTLVFLALLTFLLGPQWIFPIIDTSTQGGPTQATTDLYYLLWQLGLTSFDAGASAAAGVLIFAGSAIVAALLTWIGNRMSAHAR</sequence>
<dbReference type="PROSITE" id="PS50928">
    <property type="entry name" value="ABC_TM1"/>
    <property type="match status" value="1"/>
</dbReference>
<evidence type="ECO:0000256" key="1">
    <source>
        <dbReference type="ARBA" id="ARBA00004651"/>
    </source>
</evidence>
<dbReference type="RefSeq" id="WP_159541810.1">
    <property type="nucleotide sequence ID" value="NZ_CP047156.1"/>
</dbReference>
<dbReference type="KEGG" id="eke:EK0264_00225"/>
<dbReference type="InParanoid" id="A0A7M3T522"/>
<gene>
    <name evidence="9" type="ORF">EK0264_00225</name>
</gene>
<feature type="transmembrane region" description="Helical" evidence="7">
    <location>
        <begin position="84"/>
        <end position="111"/>
    </location>
</feature>
<evidence type="ECO:0000313" key="10">
    <source>
        <dbReference type="Proteomes" id="UP000463857"/>
    </source>
</evidence>
<evidence type="ECO:0000256" key="7">
    <source>
        <dbReference type="RuleBase" id="RU363032"/>
    </source>
</evidence>
<reference evidence="9 10" key="1">
    <citation type="journal article" date="2018" name="Int. J. Syst. Evol. Microbiol.">
        <title>Epidermidibacterium keratini gen. nov., sp. nov., a member of the family Sporichthyaceae, isolated from keratin epidermis.</title>
        <authorList>
            <person name="Lee D.G."/>
            <person name="Trujillo M.E."/>
            <person name="Kang S."/>
            <person name="Nam J.J."/>
            <person name="Kim Y.J."/>
        </authorList>
    </citation>
    <scope>NUCLEOTIDE SEQUENCE [LARGE SCALE GENOMIC DNA]</scope>
    <source>
        <strain evidence="9 10">EPI-7</strain>
    </source>
</reference>
<name>A0A7M3T522_9ACTN</name>
<dbReference type="PANTHER" id="PTHR30193">
    <property type="entry name" value="ABC TRANSPORTER PERMEASE PROTEIN"/>
    <property type="match status" value="1"/>
</dbReference>
<dbReference type="AlphaFoldDB" id="A0A7M3T522"/>
<dbReference type="CDD" id="cd06261">
    <property type="entry name" value="TM_PBP2"/>
    <property type="match status" value="1"/>
</dbReference>